<dbReference type="Gene3D" id="2.30.30.940">
    <property type="match status" value="1"/>
</dbReference>
<dbReference type="Pfam" id="PF13604">
    <property type="entry name" value="AAA_30"/>
    <property type="match status" value="1"/>
</dbReference>
<dbReference type="GO" id="GO:0005524">
    <property type="term" value="F:ATP binding"/>
    <property type="evidence" value="ECO:0007669"/>
    <property type="project" value="UniProtKB-KW"/>
</dbReference>
<dbReference type="InterPro" id="IPR027417">
    <property type="entry name" value="P-loop_NTPase"/>
</dbReference>
<dbReference type="SUPFAM" id="SSF52540">
    <property type="entry name" value="P-loop containing nucleoside triphosphate hydrolases"/>
    <property type="match status" value="2"/>
</dbReference>
<dbReference type="EC" id="3.1.11.5" evidence="4"/>
<keyword evidence="4" id="KW-0378">Hydrolase</keyword>
<evidence type="ECO:0000256" key="2">
    <source>
        <dbReference type="ARBA" id="ARBA00022840"/>
    </source>
</evidence>
<dbReference type="InterPro" id="IPR027785">
    <property type="entry name" value="UvrD-like_helicase_C"/>
</dbReference>
<evidence type="ECO:0000313" key="4">
    <source>
        <dbReference type="EMBL" id="CUP60410.1"/>
    </source>
</evidence>
<dbReference type="EMBL" id="CZBP01000001">
    <property type="protein sequence ID" value="CUP60410.1"/>
    <property type="molecule type" value="Genomic_DNA"/>
</dbReference>
<dbReference type="CDD" id="cd17933">
    <property type="entry name" value="DEXSc_RecD-like"/>
    <property type="match status" value="1"/>
</dbReference>
<dbReference type="AlphaFoldDB" id="A0A174PNL4"/>
<keyword evidence="2" id="KW-0067">ATP-binding</keyword>
<evidence type="ECO:0000259" key="3">
    <source>
        <dbReference type="SMART" id="SM00382"/>
    </source>
</evidence>
<dbReference type="PANTHER" id="PTHR43788">
    <property type="entry name" value="DNA2/NAM7 HELICASE FAMILY MEMBER"/>
    <property type="match status" value="1"/>
</dbReference>
<dbReference type="Pfam" id="PF13538">
    <property type="entry name" value="UvrD_C_2"/>
    <property type="match status" value="1"/>
</dbReference>
<dbReference type="GO" id="GO:0006310">
    <property type="term" value="P:DNA recombination"/>
    <property type="evidence" value="ECO:0007669"/>
    <property type="project" value="TreeGrafter"/>
</dbReference>
<name>A0A174PNL4_9FIRM</name>
<dbReference type="GO" id="GO:0017116">
    <property type="term" value="F:single-stranded DNA helicase activity"/>
    <property type="evidence" value="ECO:0007669"/>
    <property type="project" value="TreeGrafter"/>
</dbReference>
<sequence length="699" mass="79546">MLIHGKLVRLTRPQDEGNGYAMFWFLVTEDIEYNDKHQVLCRGVIPMAIPGIPLEMEVIQVNGYIYDIQTAKVYSNTRESSLFFLQDIKGISPKTANMLLDRLDGNIMKLLDMDTEAFFKGIKRSKVYRDSLMEKLRGINLTQSTYEELLSCGLEYSQISRLQTIYEGNAIGALKKDPYSAGEKVDMDFIKKDFLARHYGLSRLSVTRMKSAAIEVLRINESKGNTRITIEGYIRTFNELIRHSAWIKSVSSVYLFAVINTIPEIMVRDGYLFFKRRYLQEYDIYKHLNRIKDIPKDLGITLNDVMMMEKEKGFRYLDTQRRLFSSMNKNNVILMPGKPGTGKTTTISGAIRLYKEKNPKAKVCMCAPTARASQVMKESSGYPASTIHSLLKLIPYGNDYLGKNENDQLECDLLIVDEMSMVDTEIFYLLLRAIPNGCQIILCGDPDQIESVGCGSVFRDLLNSNTFCTVTLNQFMRQDAQSSIVQNCKKILEGDPDLIADEQFFIGRYESDEAAKRALLYYYPKDEDCMKHQILSTTKQGKVGTEVLNRTLEDPADADSLIYHDYVYRAGDKVVFVSNNYKAGYCNGDVGVITEIHNGMTVSLGDETVSLGEYDLDEILPADVITVHKSQGGEYEDVYVMLPEKPRVLLTRNILNTAVSRARKKVMLFTVRNSLSICVSNVMSHNRDTWLSIFFQQDN</sequence>
<feature type="domain" description="AAA+ ATPase" evidence="3">
    <location>
        <begin position="329"/>
        <end position="477"/>
    </location>
</feature>
<dbReference type="GO" id="GO:0009338">
    <property type="term" value="C:exodeoxyribonuclease V complex"/>
    <property type="evidence" value="ECO:0007669"/>
    <property type="project" value="TreeGrafter"/>
</dbReference>
<dbReference type="Pfam" id="PF14490">
    <property type="entry name" value="HHH_RecD2"/>
    <property type="match status" value="1"/>
</dbReference>
<dbReference type="GO" id="GO:0008854">
    <property type="term" value="F:exodeoxyribonuclease V activity"/>
    <property type="evidence" value="ECO:0007669"/>
    <property type="project" value="UniProtKB-EC"/>
</dbReference>
<accession>A0A174PNL4</accession>
<dbReference type="InterPro" id="IPR029493">
    <property type="entry name" value="RecD2-like_HHH"/>
</dbReference>
<proteinExistence type="predicted"/>
<evidence type="ECO:0000256" key="1">
    <source>
        <dbReference type="ARBA" id="ARBA00022741"/>
    </source>
</evidence>
<reference evidence="4 5" key="1">
    <citation type="submission" date="2015-09" db="EMBL/GenBank/DDBJ databases">
        <authorList>
            <consortium name="Pathogen Informatics"/>
        </authorList>
    </citation>
    <scope>NUCLEOTIDE SEQUENCE [LARGE SCALE GENOMIC DNA]</scope>
    <source>
        <strain evidence="4 5">2789STDY5834957</strain>
    </source>
</reference>
<organism evidence="4 5">
    <name type="scientific">Blautia obeum</name>
    <dbReference type="NCBI Taxonomy" id="40520"/>
    <lineage>
        <taxon>Bacteria</taxon>
        <taxon>Bacillati</taxon>
        <taxon>Bacillota</taxon>
        <taxon>Clostridia</taxon>
        <taxon>Lachnospirales</taxon>
        <taxon>Lachnospiraceae</taxon>
        <taxon>Blautia</taxon>
    </lineage>
</organism>
<dbReference type="Proteomes" id="UP000095762">
    <property type="component" value="Unassembled WGS sequence"/>
</dbReference>
<dbReference type="CDD" id="cd18809">
    <property type="entry name" value="SF1_C_RecD"/>
    <property type="match status" value="1"/>
</dbReference>
<protein>
    <submittedName>
        <fullName evidence="4">Exodeoxyribonuclease V alpha chain</fullName>
        <ecNumber evidence="4">3.1.11.5</ecNumber>
    </submittedName>
</protein>
<dbReference type="InterPro" id="IPR003593">
    <property type="entry name" value="AAA+_ATPase"/>
</dbReference>
<dbReference type="SMART" id="SM00382">
    <property type="entry name" value="AAA"/>
    <property type="match status" value="1"/>
</dbReference>
<gene>
    <name evidence="4" type="primary">recD_1</name>
    <name evidence="4" type="ORF">ERS852569_00138</name>
</gene>
<dbReference type="PANTHER" id="PTHR43788:SF6">
    <property type="entry name" value="DNA HELICASE B"/>
    <property type="match status" value="1"/>
</dbReference>
<dbReference type="RefSeq" id="WP_055059176.1">
    <property type="nucleotide sequence ID" value="NZ_CZBP01000001.1"/>
</dbReference>
<evidence type="ECO:0000313" key="5">
    <source>
        <dbReference type="Proteomes" id="UP000095762"/>
    </source>
</evidence>
<keyword evidence="1" id="KW-0547">Nucleotide-binding</keyword>
<dbReference type="InterPro" id="IPR050534">
    <property type="entry name" value="Coronavir_polyprotein_1ab"/>
</dbReference>
<dbReference type="Gene3D" id="3.40.50.300">
    <property type="entry name" value="P-loop containing nucleotide triphosphate hydrolases"/>
    <property type="match status" value="2"/>
</dbReference>